<evidence type="ECO:0000256" key="1">
    <source>
        <dbReference type="SAM" id="SignalP"/>
    </source>
</evidence>
<proteinExistence type="predicted"/>
<protein>
    <submittedName>
        <fullName evidence="2">Uncharacterized protein</fullName>
    </submittedName>
</protein>
<keyword evidence="1" id="KW-0732">Signal</keyword>
<dbReference type="KEGG" id="parq:DSM112329_02253"/>
<reference evidence="2" key="1">
    <citation type="submission" date="2022-12" db="EMBL/GenBank/DDBJ databases">
        <title>Paraconexibacter alkalitolerans sp. nov. and Baekduia alba sp. nov., isolated from soil and emended description of the genera Paraconexibacter (Chun et al., 2020) and Baekduia (An et al., 2020).</title>
        <authorList>
            <person name="Vieira S."/>
            <person name="Huber K.J."/>
            <person name="Geppert A."/>
            <person name="Wolf J."/>
            <person name="Neumann-Schaal M."/>
            <person name="Muesken M."/>
            <person name="Overmann J."/>
        </authorList>
    </citation>
    <scope>NUCLEOTIDE SEQUENCE</scope>
    <source>
        <strain evidence="2">AEG42_29</strain>
    </source>
</reference>
<name>A0AAU7AUP5_9ACTN</name>
<dbReference type="AlphaFoldDB" id="A0AAU7AUP5"/>
<dbReference type="RefSeq" id="WP_354701912.1">
    <property type="nucleotide sequence ID" value="NZ_CP114014.1"/>
</dbReference>
<feature type="signal peptide" evidence="1">
    <location>
        <begin position="1"/>
        <end position="28"/>
    </location>
</feature>
<feature type="chain" id="PRO_5043728006" evidence="1">
    <location>
        <begin position="29"/>
        <end position="287"/>
    </location>
</feature>
<dbReference type="EMBL" id="CP114014">
    <property type="protein sequence ID" value="XAY05403.1"/>
    <property type="molecule type" value="Genomic_DNA"/>
</dbReference>
<organism evidence="2">
    <name type="scientific">Paraconexibacter sp. AEG42_29</name>
    <dbReference type="NCBI Taxonomy" id="2997339"/>
    <lineage>
        <taxon>Bacteria</taxon>
        <taxon>Bacillati</taxon>
        <taxon>Actinomycetota</taxon>
        <taxon>Thermoleophilia</taxon>
        <taxon>Solirubrobacterales</taxon>
        <taxon>Paraconexibacteraceae</taxon>
        <taxon>Paraconexibacter</taxon>
    </lineage>
</organism>
<sequence>MTTHRLRNLSIAVALGLAATAIPSPAVAATIELTAGADPVAEVGVPVRVTGLADRDAHVEIRSVRRSADCDGSDHEEDEWFDAGPFELSGVAEFDEPGTYTLCGVVDTLDGRPPVVTAVPITVRPPRTVVGSVRAPGIVPLDAPVTVAATGAGDAPRHVTTVLARPGTDCREADGLGDSVGGADVVRAGRWTSAGGGDLDEYGRWTACVVIRREFASDPVEQVIAAPVVVSASCTRATLLAAEAKEAWAVASAAGASRPGPWRLLGAITGAMSRCDPVPAERRSRAS</sequence>
<gene>
    <name evidence="2" type="ORF">DSM112329_02253</name>
</gene>
<accession>A0AAU7AUP5</accession>
<evidence type="ECO:0000313" key="2">
    <source>
        <dbReference type="EMBL" id="XAY05403.1"/>
    </source>
</evidence>